<reference evidence="1 2" key="1">
    <citation type="submission" date="2024-02" db="EMBL/GenBank/DDBJ databases">
        <title>De novo assembly and annotation of 12 fungi associated with fruit tree decline syndrome in Ontario, Canada.</title>
        <authorList>
            <person name="Sulman M."/>
            <person name="Ellouze W."/>
            <person name="Ilyukhin E."/>
        </authorList>
    </citation>
    <scope>NUCLEOTIDE SEQUENCE [LARGE SCALE GENOMIC DNA]</scope>
    <source>
        <strain evidence="1 2">M42-189</strain>
    </source>
</reference>
<accession>A0ABR3QQ98</accession>
<keyword evidence="2" id="KW-1185">Reference proteome</keyword>
<dbReference type="EMBL" id="JAKJXO020000017">
    <property type="protein sequence ID" value="KAL1594285.1"/>
    <property type="molecule type" value="Genomic_DNA"/>
</dbReference>
<comment type="caution">
    <text evidence="1">The sequence shown here is derived from an EMBL/GenBank/DDBJ whole genome shotgun (WGS) entry which is preliminary data.</text>
</comment>
<evidence type="ECO:0000313" key="2">
    <source>
        <dbReference type="Proteomes" id="UP001521785"/>
    </source>
</evidence>
<dbReference type="Proteomes" id="UP001521785">
    <property type="component" value="Unassembled WGS sequence"/>
</dbReference>
<sequence>MAKLALFRYAAIGYVEGLQVASDNVISGIAPRDMDDLNLDDLYWETEHHTAFHAVSYKKKDSSNEETWNDDFDKDLRLAAFFTSNCSKAVYCLLQQVRKTLADDPDFDKASWSRQYIDPNLILLDVDQDGNQRKSPLPFLAHDFITITCKDNQRFVLDVAGDQFGIEGWFYLKKDYWKLLLEGRFPEITTEAAKADNVEEEDNRNPALRTAVEEALEEIKTGWARHNLTWKEIYVLPKEEQDELRQGVITKVREKVVAALLG</sequence>
<evidence type="ECO:0000313" key="1">
    <source>
        <dbReference type="EMBL" id="KAL1594285.1"/>
    </source>
</evidence>
<proteinExistence type="predicted"/>
<gene>
    <name evidence="1" type="ORF">SLS60_010042</name>
</gene>
<organism evidence="1 2">
    <name type="scientific">Paraconiothyrium brasiliense</name>
    <dbReference type="NCBI Taxonomy" id="300254"/>
    <lineage>
        <taxon>Eukaryota</taxon>
        <taxon>Fungi</taxon>
        <taxon>Dikarya</taxon>
        <taxon>Ascomycota</taxon>
        <taxon>Pezizomycotina</taxon>
        <taxon>Dothideomycetes</taxon>
        <taxon>Pleosporomycetidae</taxon>
        <taxon>Pleosporales</taxon>
        <taxon>Massarineae</taxon>
        <taxon>Didymosphaeriaceae</taxon>
        <taxon>Paraconiothyrium</taxon>
    </lineage>
</organism>
<name>A0ABR3QQ98_9PLEO</name>
<protein>
    <submittedName>
        <fullName evidence="1">Uncharacterized protein</fullName>
    </submittedName>
</protein>